<gene>
    <name evidence="1" type="ORF">HPP92_003810</name>
</gene>
<organism evidence="1 2">
    <name type="scientific">Vanilla planifolia</name>
    <name type="common">Vanilla</name>
    <dbReference type="NCBI Taxonomy" id="51239"/>
    <lineage>
        <taxon>Eukaryota</taxon>
        <taxon>Viridiplantae</taxon>
        <taxon>Streptophyta</taxon>
        <taxon>Embryophyta</taxon>
        <taxon>Tracheophyta</taxon>
        <taxon>Spermatophyta</taxon>
        <taxon>Magnoliopsida</taxon>
        <taxon>Liliopsida</taxon>
        <taxon>Asparagales</taxon>
        <taxon>Orchidaceae</taxon>
        <taxon>Vanilloideae</taxon>
        <taxon>Vanilleae</taxon>
        <taxon>Vanilla</taxon>
    </lineage>
</organism>
<keyword evidence="2" id="KW-1185">Reference proteome</keyword>
<protein>
    <submittedName>
        <fullName evidence="1">Uncharacterized protein</fullName>
    </submittedName>
</protein>
<evidence type="ECO:0000313" key="1">
    <source>
        <dbReference type="EMBL" id="KAG0499119.1"/>
    </source>
</evidence>
<sequence length="74" mass="8213">MRMPGSSYCPRRWRVGVSEAVDKTVEEGEDWDAPEDGDADLTDDPSNEACSCYGVHVLISAASCSVLRKSMRWM</sequence>
<dbReference type="EMBL" id="JADCNL010000001">
    <property type="protein sequence ID" value="KAG0499119.1"/>
    <property type="molecule type" value="Genomic_DNA"/>
</dbReference>
<name>A0A835VFU4_VANPL</name>
<accession>A0A835VFU4</accession>
<comment type="caution">
    <text evidence="1">The sequence shown here is derived from an EMBL/GenBank/DDBJ whole genome shotgun (WGS) entry which is preliminary data.</text>
</comment>
<proteinExistence type="predicted"/>
<dbReference type="Proteomes" id="UP000636800">
    <property type="component" value="Chromosome 1"/>
</dbReference>
<evidence type="ECO:0000313" key="2">
    <source>
        <dbReference type="Proteomes" id="UP000636800"/>
    </source>
</evidence>
<reference evidence="1 2" key="1">
    <citation type="journal article" date="2020" name="Nat. Food">
        <title>A phased Vanilla planifolia genome enables genetic improvement of flavour and production.</title>
        <authorList>
            <person name="Hasing T."/>
            <person name="Tang H."/>
            <person name="Brym M."/>
            <person name="Khazi F."/>
            <person name="Huang T."/>
            <person name="Chambers A.H."/>
        </authorList>
    </citation>
    <scope>NUCLEOTIDE SEQUENCE [LARGE SCALE GENOMIC DNA]</scope>
    <source>
        <tissue evidence="1">Leaf</tissue>
    </source>
</reference>
<dbReference type="AlphaFoldDB" id="A0A835VFU4"/>